<reference evidence="2" key="1">
    <citation type="submission" date="2020-01" db="EMBL/GenBank/DDBJ databases">
        <title>Identification and distribution of gene clusters putatively required for synthesis of sphingolipid metabolism inhibitors in phylogenetically diverse species of the filamentous fungus Fusarium.</title>
        <authorList>
            <person name="Kim H.-S."/>
            <person name="Busman M."/>
            <person name="Brown D.W."/>
            <person name="Divon H."/>
            <person name="Uhlig S."/>
            <person name="Proctor R.H."/>
        </authorList>
    </citation>
    <scope>NUCLEOTIDE SEQUENCE</scope>
    <source>
        <strain evidence="2">NRRL 53441</strain>
    </source>
</reference>
<sequence length="623" mass="71046">MAAPFPIGAMPHNAPAPMHQQPQAPQPGAPMPQHNGAPAGFPAPMPVNTQPYRHPPAVSMNLHRQEPAEMQNVRGREPLMYRALRLEKASSDGKAGDSESDWETVHRTDKNMSQSMIRNRIEHLQRTTRSISKKKQDKNETIQLQLDRAQADLTSQDRDIRFYYKLAQFESEYRAADDQRHRDDRSARSSKKYRTHSKQSKSPKLERVAIVAYFQRMSAQPRMGGFAPVTLPQGFAYPPPTAAPLRPAPPAVDPRLNGQPKPPMPQQNIHPAPQAQSARQGSLNNVQQSGMPPMKPGSTISNSVGPAHGNVPAGPPPRLPPIKLPIRSPQVQGPMPVPNTLPQMAPTGPGSPKTPFEAGNHSPKKIVVESQPSVRDNIKVYHSSDRSSSPSDDGWSEDESEGTRPSSIGSDRSLPPRGRGRSPKRMHFDHHENVIIQDPRNTRKDVAYVVDERAPRAPHRQHVRFNSPSHRYREQSCSPKRSLRGKHQSSQEESWRVEPPRIIQAPRHGVRHVRGISTRRDESYEMRPSRSDKPLERARLDDSHCERDVRRDNDRFKHLEFDIRRRRDFKERRDDGREDDSKCADSEPRWSNERARDYMRQREPHHSFRHEERRETHRGYADR</sequence>
<feature type="region of interest" description="Disordered" evidence="1">
    <location>
        <begin position="452"/>
        <end position="496"/>
    </location>
</feature>
<feature type="region of interest" description="Disordered" evidence="1">
    <location>
        <begin position="1"/>
        <end position="44"/>
    </location>
</feature>
<feature type="compositionally biased region" description="Basic residues" evidence="1">
    <location>
        <begin position="418"/>
        <end position="428"/>
    </location>
</feature>
<protein>
    <submittedName>
        <fullName evidence="2">Uncharacterized protein</fullName>
    </submittedName>
</protein>
<comment type="caution">
    <text evidence="2">The sequence shown here is derived from an EMBL/GenBank/DDBJ whole genome shotgun (WGS) entry which is preliminary data.</text>
</comment>
<evidence type="ECO:0000256" key="1">
    <source>
        <dbReference type="SAM" id="MobiDB-lite"/>
    </source>
</evidence>
<proteinExistence type="predicted"/>
<feature type="compositionally biased region" description="Polar residues" evidence="1">
    <location>
        <begin position="464"/>
        <end position="479"/>
    </location>
</feature>
<dbReference type="AlphaFoldDB" id="A0A8H4KSR6"/>
<keyword evidence="3" id="KW-1185">Reference proteome</keyword>
<dbReference type="OrthoDB" id="3440029at2759"/>
<evidence type="ECO:0000313" key="2">
    <source>
        <dbReference type="EMBL" id="KAF4454989.1"/>
    </source>
</evidence>
<feature type="compositionally biased region" description="Pro residues" evidence="1">
    <location>
        <begin position="313"/>
        <end position="323"/>
    </location>
</feature>
<evidence type="ECO:0000313" key="3">
    <source>
        <dbReference type="Proteomes" id="UP000605986"/>
    </source>
</evidence>
<feature type="region of interest" description="Disordered" evidence="1">
    <location>
        <begin position="238"/>
        <end position="440"/>
    </location>
</feature>
<accession>A0A8H4KSR6</accession>
<feature type="compositionally biased region" description="Basic and acidic residues" evidence="1">
    <location>
        <begin position="376"/>
        <end position="385"/>
    </location>
</feature>
<name>A0A8H4KSR6_9HYPO</name>
<dbReference type="EMBL" id="JAADJG010000108">
    <property type="protein sequence ID" value="KAF4454989.1"/>
    <property type="molecule type" value="Genomic_DNA"/>
</dbReference>
<feature type="region of interest" description="Disordered" evidence="1">
    <location>
        <begin position="508"/>
        <end position="542"/>
    </location>
</feature>
<feature type="region of interest" description="Disordered" evidence="1">
    <location>
        <begin position="571"/>
        <end position="623"/>
    </location>
</feature>
<organism evidence="2 3">
    <name type="scientific">Fusarium austroafricanum</name>
    <dbReference type="NCBI Taxonomy" id="2364996"/>
    <lineage>
        <taxon>Eukaryota</taxon>
        <taxon>Fungi</taxon>
        <taxon>Dikarya</taxon>
        <taxon>Ascomycota</taxon>
        <taxon>Pezizomycotina</taxon>
        <taxon>Sordariomycetes</taxon>
        <taxon>Hypocreomycetidae</taxon>
        <taxon>Hypocreales</taxon>
        <taxon>Nectriaceae</taxon>
        <taxon>Fusarium</taxon>
        <taxon>Fusarium concolor species complex</taxon>
    </lineage>
</organism>
<feature type="compositionally biased region" description="Low complexity" evidence="1">
    <location>
        <begin position="11"/>
        <end position="23"/>
    </location>
</feature>
<feature type="compositionally biased region" description="Pro residues" evidence="1">
    <location>
        <begin position="238"/>
        <end position="252"/>
    </location>
</feature>
<gene>
    <name evidence="2" type="ORF">F53441_2550</name>
</gene>
<dbReference type="Proteomes" id="UP000605986">
    <property type="component" value="Unassembled WGS sequence"/>
</dbReference>
<feature type="compositionally biased region" description="Basic and acidic residues" evidence="1">
    <location>
        <begin position="518"/>
        <end position="542"/>
    </location>
</feature>
<feature type="compositionally biased region" description="Polar residues" evidence="1">
    <location>
        <begin position="266"/>
        <end position="290"/>
    </location>
</feature>
<feature type="compositionally biased region" description="Basic and acidic residues" evidence="1">
    <location>
        <begin position="173"/>
        <end position="187"/>
    </location>
</feature>
<feature type="compositionally biased region" description="Basic residues" evidence="1">
    <location>
        <begin position="188"/>
        <end position="201"/>
    </location>
</feature>
<feature type="region of interest" description="Disordered" evidence="1">
    <location>
        <begin position="173"/>
        <end position="203"/>
    </location>
</feature>